<dbReference type="Proteomes" id="UP000286931">
    <property type="component" value="Unassembled WGS sequence"/>
</dbReference>
<reference evidence="2 3" key="1">
    <citation type="submission" date="2018-12" db="EMBL/GenBank/DDBJ databases">
        <title>Draft genome sequence of Embleya hyalina NBRC 13850T.</title>
        <authorList>
            <person name="Komaki H."/>
            <person name="Hosoyama A."/>
            <person name="Kimura A."/>
            <person name="Ichikawa N."/>
            <person name="Tamura T."/>
        </authorList>
    </citation>
    <scope>NUCLEOTIDE SEQUENCE [LARGE SCALE GENOMIC DNA]</scope>
    <source>
        <strain evidence="2 3">NBRC 13850</strain>
    </source>
</reference>
<feature type="region of interest" description="Disordered" evidence="1">
    <location>
        <begin position="13"/>
        <end position="56"/>
    </location>
</feature>
<gene>
    <name evidence="2" type="ORF">EHYA_08806</name>
</gene>
<feature type="compositionally biased region" description="Basic and acidic residues" evidence="1">
    <location>
        <begin position="40"/>
        <end position="50"/>
    </location>
</feature>
<feature type="compositionally biased region" description="Low complexity" evidence="1">
    <location>
        <begin position="13"/>
        <end position="24"/>
    </location>
</feature>
<organism evidence="2 3">
    <name type="scientific">Embleya hyalina</name>
    <dbReference type="NCBI Taxonomy" id="516124"/>
    <lineage>
        <taxon>Bacteria</taxon>
        <taxon>Bacillati</taxon>
        <taxon>Actinomycetota</taxon>
        <taxon>Actinomycetes</taxon>
        <taxon>Kitasatosporales</taxon>
        <taxon>Streptomycetaceae</taxon>
        <taxon>Embleya</taxon>
    </lineage>
</organism>
<protein>
    <submittedName>
        <fullName evidence="2">Uncharacterized protein</fullName>
    </submittedName>
</protein>
<comment type="caution">
    <text evidence="2">The sequence shown here is derived from an EMBL/GenBank/DDBJ whole genome shotgun (WGS) entry which is preliminary data.</text>
</comment>
<evidence type="ECO:0000313" key="3">
    <source>
        <dbReference type="Proteomes" id="UP000286931"/>
    </source>
</evidence>
<evidence type="ECO:0000256" key="1">
    <source>
        <dbReference type="SAM" id="MobiDB-lite"/>
    </source>
</evidence>
<keyword evidence="3" id="KW-1185">Reference proteome</keyword>
<name>A0A401Z2I3_9ACTN</name>
<accession>A0A401Z2I3</accession>
<proteinExistence type="predicted"/>
<sequence>MAAPTVTHAVLRTAATALRAPTPADGATSTNSRTPAGNPREGRAVDERLWNRSTSDPTPFTADALLPARFVNDFNTEYVRVAAGPRPCAEAGPDNLVTVLAGHGCIEVMAGVYLEQGSSNPPILVSVSVFPLPDDATAANVYDLVQGEAYWRMTIWSADDGDDTPRPGAPISGYRWGHNRRRHRYLICTRAVRTDRATGDWLEPWLRAASGRAHAICGPQNHHGD</sequence>
<dbReference type="EMBL" id="BIFH01000044">
    <property type="protein sequence ID" value="GCE01067.1"/>
    <property type="molecule type" value="Genomic_DNA"/>
</dbReference>
<dbReference type="AlphaFoldDB" id="A0A401Z2I3"/>
<evidence type="ECO:0000313" key="2">
    <source>
        <dbReference type="EMBL" id="GCE01067.1"/>
    </source>
</evidence>